<dbReference type="Proteomes" id="UP001597371">
    <property type="component" value="Unassembled WGS sequence"/>
</dbReference>
<comment type="caution">
    <text evidence="1">The sequence shown here is derived from an EMBL/GenBank/DDBJ whole genome shotgun (WGS) entry which is preliminary data.</text>
</comment>
<dbReference type="RefSeq" id="WP_209736815.1">
    <property type="nucleotide sequence ID" value="NZ_CP072611.1"/>
</dbReference>
<accession>A0ABW5CK68</accession>
<proteinExistence type="predicted"/>
<dbReference type="Pfam" id="PF05135">
    <property type="entry name" value="Phage_connect_1"/>
    <property type="match status" value="1"/>
</dbReference>
<protein>
    <submittedName>
        <fullName evidence="1">Phage head-tail connector protein</fullName>
    </submittedName>
</protein>
<organism evidence="1 2">
    <name type="scientific">Aureimonas populi</name>
    <dbReference type="NCBI Taxonomy" id="1701758"/>
    <lineage>
        <taxon>Bacteria</taxon>
        <taxon>Pseudomonadati</taxon>
        <taxon>Pseudomonadota</taxon>
        <taxon>Alphaproteobacteria</taxon>
        <taxon>Hyphomicrobiales</taxon>
        <taxon>Aurantimonadaceae</taxon>
        <taxon>Aureimonas</taxon>
    </lineage>
</organism>
<dbReference type="Gene3D" id="1.10.3230.30">
    <property type="entry name" value="Phage gp6-like head-tail connector protein"/>
    <property type="match status" value="1"/>
</dbReference>
<evidence type="ECO:0000313" key="1">
    <source>
        <dbReference type="EMBL" id="MFD2237042.1"/>
    </source>
</evidence>
<dbReference type="InterPro" id="IPR011738">
    <property type="entry name" value="Phage_CHP"/>
</dbReference>
<dbReference type="NCBIfam" id="TIGR02215">
    <property type="entry name" value="phage_chp_gp8"/>
    <property type="match status" value="1"/>
</dbReference>
<dbReference type="EMBL" id="JBHUIJ010000006">
    <property type="protein sequence ID" value="MFD2237042.1"/>
    <property type="molecule type" value="Genomic_DNA"/>
</dbReference>
<keyword evidence="2" id="KW-1185">Reference proteome</keyword>
<name>A0ABW5CK68_9HYPH</name>
<gene>
    <name evidence="1" type="ORF">ACFSKQ_06115</name>
</gene>
<dbReference type="CDD" id="cd08054">
    <property type="entry name" value="gp6"/>
    <property type="match status" value="1"/>
</dbReference>
<sequence>MTLIDLRDGGAEPVTVAEAKDWCRIERGDEDALVGALIRGARETVENETGLALGARSFRLCADVPRDGRIAPRRGPVREVTKVTAYGPRGEARELEPATVAVVKLGAREWLVPEPAARRAAANGLEVEFRAGLSAAEVPDALRQALLRIVAASYETRGIVPQAMQPAIVPAFARALIAPFRQVRL</sequence>
<evidence type="ECO:0000313" key="2">
    <source>
        <dbReference type="Proteomes" id="UP001597371"/>
    </source>
</evidence>
<dbReference type="InterPro" id="IPR021146">
    <property type="entry name" value="Phage_gp6-like_head-tail"/>
</dbReference>
<reference evidence="2" key="1">
    <citation type="journal article" date="2019" name="Int. J. Syst. Evol. Microbiol.">
        <title>The Global Catalogue of Microorganisms (GCM) 10K type strain sequencing project: providing services to taxonomists for standard genome sequencing and annotation.</title>
        <authorList>
            <consortium name="The Broad Institute Genomics Platform"/>
            <consortium name="The Broad Institute Genome Sequencing Center for Infectious Disease"/>
            <person name="Wu L."/>
            <person name="Ma J."/>
        </authorList>
    </citation>
    <scope>NUCLEOTIDE SEQUENCE [LARGE SCALE GENOMIC DNA]</scope>
    <source>
        <strain evidence="2">ZS-35-S2</strain>
    </source>
</reference>